<proteinExistence type="predicted"/>
<keyword evidence="2" id="KW-1133">Transmembrane helix</keyword>
<evidence type="ECO:0000259" key="3">
    <source>
        <dbReference type="Pfam" id="PF01551"/>
    </source>
</evidence>
<dbReference type="RefSeq" id="WP_148457307.1">
    <property type="nucleotide sequence ID" value="NZ_VSDO01000005.1"/>
</dbReference>
<dbReference type="Pfam" id="PF01551">
    <property type="entry name" value="Peptidase_M23"/>
    <property type="match status" value="1"/>
</dbReference>
<dbReference type="Proteomes" id="UP000325218">
    <property type="component" value="Unassembled WGS sequence"/>
</dbReference>
<dbReference type="InterPro" id="IPR050570">
    <property type="entry name" value="Cell_wall_metabolism_enzyme"/>
</dbReference>
<dbReference type="PANTHER" id="PTHR21666">
    <property type="entry name" value="PEPTIDASE-RELATED"/>
    <property type="match status" value="1"/>
</dbReference>
<protein>
    <submittedName>
        <fullName evidence="4">M23 family metallopeptidase</fullName>
    </submittedName>
</protein>
<reference evidence="4 5" key="1">
    <citation type="submission" date="2019-08" db="EMBL/GenBank/DDBJ databases">
        <title>Genome sequencing of Paenibacillus faecis DSM 23593(T).</title>
        <authorList>
            <person name="Kook J.-K."/>
            <person name="Park S.-N."/>
            <person name="Lim Y.K."/>
        </authorList>
    </citation>
    <scope>NUCLEOTIDE SEQUENCE [LARGE SCALE GENOMIC DNA]</scope>
    <source>
        <strain evidence="4 5">DSM 23593</strain>
    </source>
</reference>
<dbReference type="CDD" id="cd12797">
    <property type="entry name" value="M23_peptidase"/>
    <property type="match status" value="1"/>
</dbReference>
<keyword evidence="5" id="KW-1185">Reference proteome</keyword>
<dbReference type="PANTHER" id="PTHR21666:SF270">
    <property type="entry name" value="MUREIN HYDROLASE ACTIVATOR ENVC"/>
    <property type="match status" value="1"/>
</dbReference>
<evidence type="ECO:0000256" key="1">
    <source>
        <dbReference type="SAM" id="MobiDB-lite"/>
    </source>
</evidence>
<comment type="caution">
    <text evidence="4">The sequence shown here is derived from an EMBL/GenBank/DDBJ whole genome shotgun (WGS) entry which is preliminary data.</text>
</comment>
<dbReference type="InterPro" id="IPR016047">
    <property type="entry name" value="M23ase_b-sheet_dom"/>
</dbReference>
<evidence type="ECO:0000313" key="5">
    <source>
        <dbReference type="Proteomes" id="UP000325218"/>
    </source>
</evidence>
<feature type="transmembrane region" description="Helical" evidence="2">
    <location>
        <begin position="105"/>
        <end position="126"/>
    </location>
</feature>
<organism evidence="4 5">
    <name type="scientific">Paenibacillus faecis</name>
    <dbReference type="NCBI Taxonomy" id="862114"/>
    <lineage>
        <taxon>Bacteria</taxon>
        <taxon>Bacillati</taxon>
        <taxon>Bacillota</taxon>
        <taxon>Bacilli</taxon>
        <taxon>Bacillales</taxon>
        <taxon>Paenibacillaceae</taxon>
        <taxon>Paenibacillus</taxon>
    </lineage>
</organism>
<keyword evidence="2" id="KW-0472">Membrane</keyword>
<keyword evidence="2" id="KW-0812">Transmembrane</keyword>
<dbReference type="Gene3D" id="2.70.70.10">
    <property type="entry name" value="Glucose Permease (Domain IIA)"/>
    <property type="match status" value="1"/>
</dbReference>
<dbReference type="SUPFAM" id="SSF51261">
    <property type="entry name" value="Duplicated hybrid motif"/>
    <property type="match status" value="1"/>
</dbReference>
<gene>
    <name evidence="4" type="ORF">FRY98_25130</name>
</gene>
<name>A0A5D0CQK2_9BACL</name>
<evidence type="ECO:0000313" key="4">
    <source>
        <dbReference type="EMBL" id="TYA11047.1"/>
    </source>
</evidence>
<feature type="domain" description="M23ase beta-sheet core" evidence="3">
    <location>
        <begin position="216"/>
        <end position="301"/>
    </location>
</feature>
<sequence length="308" mass="33492">MDVKSNVRKRREERIRQLTAGDLADSGRISAYDEALADGMGRGGKGKAEQPPSVGNPSPAIADTDREQDPDPELLWKRGKGRWNDTELFSSGGDRGDPGKKRRSFWSSLGIRVILSAALFAGIWGIQRFQPDWALPVRVFVAQSLTQEMDFGAMEAWYEQIFGGSPSFIPIFKHHEEQGLKVDAPHGFVPPIQGTLAEPFVLNLKGVEVIPNADSVTGAEVKSIETGRVLSVTNDALTGTTVTVQHGEGYVSVYGHLGKLAVSKGDWLEGGDPLGALPPTSDGVHPTLYFALKKQNRYIDPADVIPFE</sequence>
<evidence type="ECO:0000256" key="2">
    <source>
        <dbReference type="SAM" id="Phobius"/>
    </source>
</evidence>
<dbReference type="OrthoDB" id="2986589at2"/>
<dbReference type="InterPro" id="IPR011055">
    <property type="entry name" value="Dup_hybrid_motif"/>
</dbReference>
<dbReference type="GO" id="GO:0004222">
    <property type="term" value="F:metalloendopeptidase activity"/>
    <property type="evidence" value="ECO:0007669"/>
    <property type="project" value="TreeGrafter"/>
</dbReference>
<accession>A0A5D0CQK2</accession>
<dbReference type="EMBL" id="VSDO01000005">
    <property type="protein sequence ID" value="TYA11047.1"/>
    <property type="molecule type" value="Genomic_DNA"/>
</dbReference>
<feature type="region of interest" description="Disordered" evidence="1">
    <location>
        <begin position="34"/>
        <end position="78"/>
    </location>
</feature>
<dbReference type="AlphaFoldDB" id="A0A5D0CQK2"/>